<protein>
    <submittedName>
        <fullName evidence="1">Uncharacterized protein</fullName>
    </submittedName>
</protein>
<keyword evidence="2" id="KW-1185">Reference proteome</keyword>
<dbReference type="EMBL" id="JACRSQ010000001">
    <property type="protein sequence ID" value="MBC8542206.1"/>
    <property type="molecule type" value="Genomic_DNA"/>
</dbReference>
<comment type="caution">
    <text evidence="1">The sequence shown here is derived from an EMBL/GenBank/DDBJ whole genome shotgun (WGS) entry which is preliminary data.</text>
</comment>
<name>A0A926DPN1_9FIRM</name>
<sequence length="89" mass="10344">MSSELNSFYESTAFRRLAPAKAKLIREMVDMMENKSTNEKMQIMISYGFRMKNNGLTLTSEESSLLLNALQQNLSPQERQKMQTLLQMF</sequence>
<evidence type="ECO:0000313" key="1">
    <source>
        <dbReference type="EMBL" id="MBC8542206.1"/>
    </source>
</evidence>
<evidence type="ECO:0000313" key="2">
    <source>
        <dbReference type="Proteomes" id="UP000657006"/>
    </source>
</evidence>
<gene>
    <name evidence="1" type="ORF">H8730_01395</name>
</gene>
<dbReference type="AlphaFoldDB" id="A0A926DPN1"/>
<dbReference type="Proteomes" id="UP000657006">
    <property type="component" value="Unassembled WGS sequence"/>
</dbReference>
<dbReference type="RefSeq" id="WP_177718284.1">
    <property type="nucleotide sequence ID" value="NZ_JACRSQ010000001.1"/>
</dbReference>
<reference evidence="1" key="1">
    <citation type="submission" date="2020-08" db="EMBL/GenBank/DDBJ databases">
        <title>Genome public.</title>
        <authorList>
            <person name="Liu C."/>
            <person name="Sun Q."/>
        </authorList>
    </citation>
    <scope>NUCLEOTIDE SEQUENCE</scope>
    <source>
        <strain evidence="1">NSJ-32</strain>
    </source>
</reference>
<accession>A0A926DPN1</accession>
<organism evidence="1 2">
    <name type="scientific">Bianquea renquensis</name>
    <dbReference type="NCBI Taxonomy" id="2763661"/>
    <lineage>
        <taxon>Bacteria</taxon>
        <taxon>Bacillati</taxon>
        <taxon>Bacillota</taxon>
        <taxon>Clostridia</taxon>
        <taxon>Eubacteriales</taxon>
        <taxon>Bianqueaceae</taxon>
        <taxon>Bianquea</taxon>
    </lineage>
</organism>
<proteinExistence type="predicted"/>